<evidence type="ECO:0000313" key="3">
    <source>
        <dbReference type="Proteomes" id="UP001500936"/>
    </source>
</evidence>
<keyword evidence="3" id="KW-1185">Reference proteome</keyword>
<reference evidence="3" key="1">
    <citation type="journal article" date="2019" name="Int. J. Syst. Evol. Microbiol.">
        <title>The Global Catalogue of Microorganisms (GCM) 10K type strain sequencing project: providing services to taxonomists for standard genome sequencing and annotation.</title>
        <authorList>
            <consortium name="The Broad Institute Genomics Platform"/>
            <consortium name="The Broad Institute Genome Sequencing Center for Infectious Disease"/>
            <person name="Wu L."/>
            <person name="Ma J."/>
        </authorList>
    </citation>
    <scope>NUCLEOTIDE SEQUENCE [LARGE SCALE GENOMIC DNA]</scope>
    <source>
        <strain evidence="3">JCM 17925</strain>
    </source>
</reference>
<feature type="signal peptide" evidence="1">
    <location>
        <begin position="1"/>
        <end position="18"/>
    </location>
</feature>
<dbReference type="Gene3D" id="2.60.120.430">
    <property type="entry name" value="Galactose-binding lectin"/>
    <property type="match status" value="1"/>
</dbReference>
<evidence type="ECO:0000256" key="1">
    <source>
        <dbReference type="SAM" id="SignalP"/>
    </source>
</evidence>
<comment type="caution">
    <text evidence="2">The sequence shown here is derived from an EMBL/GenBank/DDBJ whole genome shotgun (WGS) entry which is preliminary data.</text>
</comment>
<keyword evidence="1" id="KW-0732">Signal</keyword>
<feature type="chain" id="PRO_5046063809" evidence="1">
    <location>
        <begin position="19"/>
        <end position="317"/>
    </location>
</feature>
<protein>
    <submittedName>
        <fullName evidence="2">Uncharacterized protein</fullName>
    </submittedName>
</protein>
<dbReference type="Proteomes" id="UP001500936">
    <property type="component" value="Unassembled WGS sequence"/>
</dbReference>
<sequence length="317" mass="35771">MKTTLYVLLMLALPFTGAAQSPANYVRSQTFVYEGTRDTPLTTNFVVEKDEYVYIEVSGDVYLGPFTQSADATGKVAMAAILYNKYSAYNHGALVCQIGNWATPCQELFRFVDVTDNLAAKVTMHTLIDPKRMVRDRGINYIPGTYFLSPTAGPLVFDLNDTDPGNNKGSFRIQVYAIKKNVHYNRNFFNVCPATRPSDYWWIVDALVDSENDDWKREGTGAYYHRWSTFRGKGKFAGCQCAYFQDNSLDTSSPKAGSFDFAYALTQDIVEGNHLHVVLDMLPHELYKKHFPGEQYRRLPDANILRSPGDQPGPGQR</sequence>
<gene>
    <name evidence="2" type="ORF">GCM10023187_32020</name>
</gene>
<organism evidence="2 3">
    <name type="scientific">Nibrella viscosa</name>
    <dbReference type="NCBI Taxonomy" id="1084524"/>
    <lineage>
        <taxon>Bacteria</taxon>
        <taxon>Pseudomonadati</taxon>
        <taxon>Bacteroidota</taxon>
        <taxon>Cytophagia</taxon>
        <taxon>Cytophagales</taxon>
        <taxon>Spirosomataceae</taxon>
        <taxon>Nibrella</taxon>
    </lineage>
</organism>
<dbReference type="EMBL" id="BAABHB010000006">
    <property type="protein sequence ID" value="GAA4409151.1"/>
    <property type="molecule type" value="Genomic_DNA"/>
</dbReference>
<proteinExistence type="predicted"/>
<accession>A0ABP8KLQ4</accession>
<name>A0ABP8KLQ4_9BACT</name>
<dbReference type="RefSeq" id="WP_345268833.1">
    <property type="nucleotide sequence ID" value="NZ_BAABHB010000006.1"/>
</dbReference>
<evidence type="ECO:0000313" key="2">
    <source>
        <dbReference type="EMBL" id="GAA4409151.1"/>
    </source>
</evidence>